<dbReference type="GO" id="GO:0016491">
    <property type="term" value="F:oxidoreductase activity"/>
    <property type="evidence" value="ECO:0007669"/>
    <property type="project" value="UniProtKB-ARBA"/>
</dbReference>
<dbReference type="Proteomes" id="UP000623215">
    <property type="component" value="Unassembled WGS sequence"/>
</dbReference>
<dbReference type="Pfam" id="PF04015">
    <property type="entry name" value="DUF362"/>
    <property type="match status" value="1"/>
</dbReference>
<dbReference type="EMBL" id="DQVW01000003">
    <property type="protein sequence ID" value="HIQ31905.1"/>
    <property type="molecule type" value="Genomic_DNA"/>
</dbReference>
<dbReference type="PROSITE" id="PS51379">
    <property type="entry name" value="4FE4S_FER_2"/>
    <property type="match status" value="2"/>
</dbReference>
<dbReference type="Pfam" id="PF00037">
    <property type="entry name" value="Fer4"/>
    <property type="match status" value="1"/>
</dbReference>
<dbReference type="SUPFAM" id="SSF54862">
    <property type="entry name" value="4Fe-4S ferredoxins"/>
    <property type="match status" value="1"/>
</dbReference>
<keyword evidence="1" id="KW-0004">4Fe-4S</keyword>
<keyword evidence="5" id="KW-0472">Membrane</keyword>
<feature type="domain" description="4Fe-4S ferredoxin-type" evidence="6">
    <location>
        <begin position="340"/>
        <end position="366"/>
    </location>
</feature>
<sequence>MKVYYSIVEDYNLLERRNNLLDLTFDNLEKYNRILIKPNILGPYPPDRHVTTHPAFLDWILRYLIEVRGIERDRIVVGESSGFSTERAYEVSRIKDICEKYHISFLPFERDRSVKVKLLNTSLVISKTVMDSDLIVNLPKLKTHVLTRYTGAVKNLYGCIPGGLKPKLHKHFPREQDFAQLLVELYRFLVKGREIVSVMDGIWGMEGNGPSNGRPVNSKVVIASRDALALDILATYYIGYNPTDVLTNRILIGKRYNWKDDLDILEVGEDVKRRDLKDVPRIRFRKPLTFYLTSILPPFILKLIFSTMIEKPRIDRRRCRRCGVCEKICPVGAISLNNLEIDRRKCINCYCCHEMCRFNAIRLTRFL</sequence>
<dbReference type="GO" id="GO:0051539">
    <property type="term" value="F:4 iron, 4 sulfur cluster binding"/>
    <property type="evidence" value="ECO:0007669"/>
    <property type="project" value="UniProtKB-KW"/>
</dbReference>
<keyword evidence="3" id="KW-0408">Iron</keyword>
<dbReference type="PANTHER" id="PTHR24960">
    <property type="entry name" value="PHOTOSYSTEM I IRON-SULFUR CENTER-RELATED"/>
    <property type="match status" value="1"/>
</dbReference>
<evidence type="ECO:0000256" key="4">
    <source>
        <dbReference type="ARBA" id="ARBA00023014"/>
    </source>
</evidence>
<evidence type="ECO:0000256" key="3">
    <source>
        <dbReference type="ARBA" id="ARBA00023004"/>
    </source>
</evidence>
<proteinExistence type="predicted"/>
<dbReference type="AlphaFoldDB" id="A0A832ZXC0"/>
<dbReference type="InterPro" id="IPR017896">
    <property type="entry name" value="4Fe4S_Fe-S-bd"/>
</dbReference>
<organism evidence="7 8">
    <name type="scientific">Methanothermococcus okinawensis</name>
    <dbReference type="NCBI Taxonomy" id="155863"/>
    <lineage>
        <taxon>Archaea</taxon>
        <taxon>Methanobacteriati</taxon>
        <taxon>Methanobacteriota</taxon>
        <taxon>Methanomada group</taxon>
        <taxon>Methanococci</taxon>
        <taxon>Methanococcales</taxon>
        <taxon>Methanococcaceae</taxon>
        <taxon>Methanothermococcus</taxon>
    </lineage>
</organism>
<keyword evidence="5" id="KW-0812">Transmembrane</keyword>
<keyword evidence="4" id="KW-0411">Iron-sulfur</keyword>
<keyword evidence="5" id="KW-1133">Transmembrane helix</keyword>
<dbReference type="PANTHER" id="PTHR24960:SF76">
    <property type="entry name" value="4FE-4S FERREDOXIN-TYPE DOMAIN-CONTAINING PROTEIN"/>
    <property type="match status" value="1"/>
</dbReference>
<feature type="domain" description="4Fe-4S ferredoxin-type" evidence="6">
    <location>
        <begin position="310"/>
        <end position="339"/>
    </location>
</feature>
<dbReference type="Gene3D" id="3.30.70.20">
    <property type="match status" value="1"/>
</dbReference>
<keyword evidence="2" id="KW-0479">Metal-binding</keyword>
<feature type="transmembrane region" description="Helical" evidence="5">
    <location>
        <begin position="288"/>
        <end position="309"/>
    </location>
</feature>
<dbReference type="InterPro" id="IPR017900">
    <property type="entry name" value="4Fe4S_Fe_S_CS"/>
</dbReference>
<evidence type="ECO:0000313" key="7">
    <source>
        <dbReference type="EMBL" id="HIQ31905.1"/>
    </source>
</evidence>
<protein>
    <submittedName>
        <fullName evidence="7">DUF362 domain-containing protein</fullName>
    </submittedName>
</protein>
<gene>
    <name evidence="7" type="ORF">EYH55_00260</name>
</gene>
<evidence type="ECO:0000256" key="2">
    <source>
        <dbReference type="ARBA" id="ARBA00022723"/>
    </source>
</evidence>
<dbReference type="InterPro" id="IPR007160">
    <property type="entry name" value="DUF362"/>
</dbReference>
<accession>A0A832ZXC0</accession>
<dbReference type="InterPro" id="IPR050157">
    <property type="entry name" value="PSI_iron-sulfur_center"/>
</dbReference>
<dbReference type="GO" id="GO:0046872">
    <property type="term" value="F:metal ion binding"/>
    <property type="evidence" value="ECO:0007669"/>
    <property type="project" value="UniProtKB-KW"/>
</dbReference>
<dbReference type="PROSITE" id="PS00198">
    <property type="entry name" value="4FE4S_FER_1"/>
    <property type="match status" value="1"/>
</dbReference>
<evidence type="ECO:0000313" key="8">
    <source>
        <dbReference type="Proteomes" id="UP000623215"/>
    </source>
</evidence>
<evidence type="ECO:0000259" key="6">
    <source>
        <dbReference type="PROSITE" id="PS51379"/>
    </source>
</evidence>
<comment type="caution">
    <text evidence="7">The sequence shown here is derived from an EMBL/GenBank/DDBJ whole genome shotgun (WGS) entry which is preliminary data.</text>
</comment>
<evidence type="ECO:0000256" key="1">
    <source>
        <dbReference type="ARBA" id="ARBA00022485"/>
    </source>
</evidence>
<evidence type="ECO:0000256" key="5">
    <source>
        <dbReference type="SAM" id="Phobius"/>
    </source>
</evidence>
<name>A0A832ZXC0_9EURY</name>
<reference evidence="7" key="1">
    <citation type="journal article" date="2020" name="ISME J.">
        <title>Gammaproteobacteria mediating utilization of methyl-, sulfur- and petroleum organic compounds in deep ocean hydrothermal plumes.</title>
        <authorList>
            <person name="Zhou Z."/>
            <person name="Liu Y."/>
            <person name="Pan J."/>
            <person name="Cron B.R."/>
            <person name="Toner B.M."/>
            <person name="Anantharaman K."/>
            <person name="Breier J.A."/>
            <person name="Dick G.J."/>
            <person name="Li M."/>
        </authorList>
    </citation>
    <scope>NUCLEOTIDE SEQUENCE</scope>
    <source>
        <strain evidence="7">SZUA-1534</strain>
    </source>
</reference>